<protein>
    <submittedName>
        <fullName evidence="1">Uncharacterized protein</fullName>
    </submittedName>
</protein>
<evidence type="ECO:0000313" key="1">
    <source>
        <dbReference type="EMBL" id="GGH92199.1"/>
    </source>
</evidence>
<reference evidence="1" key="1">
    <citation type="journal article" date="2014" name="Int. J. Syst. Evol. Microbiol.">
        <title>Complete genome sequence of Corynebacterium casei LMG S-19264T (=DSM 44701T), isolated from a smear-ripened cheese.</title>
        <authorList>
            <consortium name="US DOE Joint Genome Institute (JGI-PGF)"/>
            <person name="Walter F."/>
            <person name="Albersmeier A."/>
            <person name="Kalinowski J."/>
            <person name="Ruckert C."/>
        </authorList>
    </citation>
    <scope>NUCLEOTIDE SEQUENCE</scope>
    <source>
        <strain evidence="1">CGMCC 1.14984</strain>
    </source>
</reference>
<name>A0A8J3ENX3_9PROT</name>
<sequence length="52" mass="5981">MAQTVYVGGWDSSPMKADIDPRQIIDKDKNYIWPGRITLHRSGPVDRKSNHE</sequence>
<dbReference type="Proteomes" id="UP000621856">
    <property type="component" value="Unassembled WGS sequence"/>
</dbReference>
<comment type="caution">
    <text evidence="1">The sequence shown here is derived from an EMBL/GenBank/DDBJ whole genome shotgun (WGS) entry which is preliminary data.</text>
</comment>
<proteinExistence type="predicted"/>
<evidence type="ECO:0000313" key="2">
    <source>
        <dbReference type="Proteomes" id="UP000621856"/>
    </source>
</evidence>
<organism evidence="1 2">
    <name type="scientific">Aquisalinus luteolus</name>
    <dbReference type="NCBI Taxonomy" id="1566827"/>
    <lineage>
        <taxon>Bacteria</taxon>
        <taxon>Pseudomonadati</taxon>
        <taxon>Pseudomonadota</taxon>
        <taxon>Alphaproteobacteria</taxon>
        <taxon>Parvularculales</taxon>
        <taxon>Parvularculaceae</taxon>
        <taxon>Aquisalinus</taxon>
    </lineage>
</organism>
<accession>A0A8J3ENX3</accession>
<gene>
    <name evidence="1" type="ORF">GCM10011355_01130</name>
</gene>
<dbReference type="AlphaFoldDB" id="A0A8J3ENX3"/>
<reference evidence="1" key="2">
    <citation type="submission" date="2020-09" db="EMBL/GenBank/DDBJ databases">
        <authorList>
            <person name="Sun Q."/>
            <person name="Zhou Y."/>
        </authorList>
    </citation>
    <scope>NUCLEOTIDE SEQUENCE</scope>
    <source>
        <strain evidence="1">CGMCC 1.14984</strain>
    </source>
</reference>
<dbReference type="EMBL" id="BMGZ01000001">
    <property type="protein sequence ID" value="GGH92199.1"/>
    <property type="molecule type" value="Genomic_DNA"/>
</dbReference>